<name>A0A1V1WBM1_9SCOR</name>
<organism evidence="14">
    <name type="scientific">Superstitionia donensis</name>
    <dbReference type="NCBI Taxonomy" id="311983"/>
    <lineage>
        <taxon>Eukaryota</taxon>
        <taxon>Metazoa</taxon>
        <taxon>Ecdysozoa</taxon>
        <taxon>Arthropoda</taxon>
        <taxon>Chelicerata</taxon>
        <taxon>Arachnida</taxon>
        <taxon>Scorpiones</taxon>
        <taxon>Iurida</taxon>
        <taxon>Chactoidea</taxon>
        <taxon>Superstitionidae</taxon>
        <taxon>Superstitionia</taxon>
    </lineage>
</organism>
<evidence type="ECO:0000313" key="14">
    <source>
        <dbReference type="EMBL" id="JAV45696.1"/>
    </source>
</evidence>
<keyword evidence="12" id="KW-0732">Signal</keyword>
<dbReference type="Pfam" id="PF05826">
    <property type="entry name" value="Phospholip_A2_2"/>
    <property type="match status" value="1"/>
</dbReference>
<keyword evidence="9" id="KW-0442">Lipid degradation</keyword>
<evidence type="ECO:0000256" key="3">
    <source>
        <dbReference type="ARBA" id="ARBA00004613"/>
    </source>
</evidence>
<dbReference type="GO" id="GO:0005576">
    <property type="term" value="C:extracellular region"/>
    <property type="evidence" value="ECO:0007669"/>
    <property type="project" value="UniProtKB-SubCell"/>
</dbReference>
<comment type="subcellular location">
    <subcellularLocation>
        <location evidence="3">Secreted</location>
    </subcellularLocation>
</comment>
<evidence type="ECO:0000259" key="13">
    <source>
        <dbReference type="Pfam" id="PF05826"/>
    </source>
</evidence>
<dbReference type="GO" id="GO:0006644">
    <property type="term" value="P:phospholipid metabolic process"/>
    <property type="evidence" value="ECO:0007669"/>
    <property type="project" value="InterPro"/>
</dbReference>
<dbReference type="PANTHER" id="PTHR12253">
    <property type="entry name" value="RH14732P"/>
    <property type="match status" value="1"/>
</dbReference>
<protein>
    <submittedName>
        <fullName evidence="14">Putative phospholipase</fullName>
    </submittedName>
</protein>
<feature type="chain" id="PRO_5012888979" evidence="12">
    <location>
        <begin position="19"/>
        <end position="235"/>
    </location>
</feature>
<evidence type="ECO:0000256" key="6">
    <source>
        <dbReference type="ARBA" id="ARBA00022723"/>
    </source>
</evidence>
<dbReference type="EMBL" id="GFCD01000089">
    <property type="protein sequence ID" value="JAV45696.1"/>
    <property type="molecule type" value="Transcribed_RNA"/>
</dbReference>
<dbReference type="GO" id="GO:0016042">
    <property type="term" value="P:lipid catabolic process"/>
    <property type="evidence" value="ECO:0007669"/>
    <property type="project" value="UniProtKB-KW"/>
</dbReference>
<keyword evidence="11" id="KW-0865">Zymogen</keyword>
<dbReference type="Gene3D" id="1.20.90.10">
    <property type="entry name" value="Phospholipase A2 domain"/>
    <property type="match status" value="1"/>
</dbReference>
<comment type="catalytic activity">
    <reaction evidence="1">
        <text>a 1,2-diacyl-sn-glycero-3-phosphocholine + H2O = a 1-acyl-sn-glycero-3-phosphocholine + a fatty acid + H(+)</text>
        <dbReference type="Rhea" id="RHEA:15801"/>
        <dbReference type="ChEBI" id="CHEBI:15377"/>
        <dbReference type="ChEBI" id="CHEBI:15378"/>
        <dbReference type="ChEBI" id="CHEBI:28868"/>
        <dbReference type="ChEBI" id="CHEBI:57643"/>
        <dbReference type="ChEBI" id="CHEBI:58168"/>
        <dbReference type="EC" id="3.1.1.4"/>
    </reaction>
</comment>
<dbReference type="SUPFAM" id="SSF48619">
    <property type="entry name" value="Phospholipase A2, PLA2"/>
    <property type="match status" value="1"/>
</dbReference>
<keyword evidence="5" id="KW-0964">Secreted</keyword>
<evidence type="ECO:0000256" key="7">
    <source>
        <dbReference type="ARBA" id="ARBA00022801"/>
    </source>
</evidence>
<evidence type="ECO:0000256" key="2">
    <source>
        <dbReference type="ARBA" id="ARBA00001913"/>
    </source>
</evidence>
<evidence type="ECO:0000256" key="10">
    <source>
        <dbReference type="ARBA" id="ARBA00023098"/>
    </source>
</evidence>
<keyword evidence="6" id="KW-0479">Metal-binding</keyword>
<reference evidence="14" key="1">
    <citation type="journal article" date="2016" name="Toxins">
        <title>Venom Gland Transcriptomic and Proteomic Analyses of the Enigmatic Scorpion Superstitionia donensis (Scorpiones: Superstitioniidae), with Insights on the Evolution of Its Venom Components.</title>
        <authorList>
            <person name="Santibanez-Lopez C.E."/>
            <person name="Cid-Uribe J.I."/>
            <person name="Batista C.V."/>
            <person name="Ortiz E."/>
            <person name="Possani L.D."/>
        </authorList>
    </citation>
    <scope>NUCLEOTIDE SEQUENCE</scope>
    <source>
        <strain evidence="14">Pooled</strain>
        <tissue evidence="14">Venom gland</tissue>
    </source>
</reference>
<accession>A0A1V1WBM1</accession>
<dbReference type="AlphaFoldDB" id="A0A1V1WBM1"/>
<dbReference type="PROSITE" id="PS00118">
    <property type="entry name" value="PA2_HIS"/>
    <property type="match status" value="1"/>
</dbReference>
<dbReference type="InterPro" id="IPR033113">
    <property type="entry name" value="PLA2_histidine"/>
</dbReference>
<evidence type="ECO:0000256" key="4">
    <source>
        <dbReference type="ARBA" id="ARBA00009659"/>
    </source>
</evidence>
<dbReference type="InterPro" id="IPR016090">
    <property type="entry name" value="PLA2-like_dom"/>
</dbReference>
<evidence type="ECO:0000256" key="5">
    <source>
        <dbReference type="ARBA" id="ARBA00022525"/>
    </source>
</evidence>
<keyword evidence="8" id="KW-0106">Calcium</keyword>
<dbReference type="InterPro" id="IPR036444">
    <property type="entry name" value="PLipase_A2_dom_sf"/>
</dbReference>
<evidence type="ECO:0000256" key="8">
    <source>
        <dbReference type="ARBA" id="ARBA00022837"/>
    </source>
</evidence>
<dbReference type="GO" id="GO:0004623">
    <property type="term" value="F:phospholipase A2 activity"/>
    <property type="evidence" value="ECO:0007669"/>
    <property type="project" value="UniProtKB-EC"/>
</dbReference>
<sequence>MTFVFLTAIIALLSLAYSHTTERELYVNFEPLPNQDDSWPAARAAIVSFRSEAGREFSECRMLNSVEELAREGINLPKHMIKRASAEEMDDFERRCSRSADRERFMIAPGTKWCGPGNKAANYSDLGSLEADKCCRTHDHCDNIPKGKSKYGLTNDGEYTLLNCNCDKAFDSCLQNAANKEANSVDKATTNAIKFAYFTVYAPKCYRLSCGGGRSDMEGRACANAVGTWKSSYLA</sequence>
<evidence type="ECO:0000256" key="11">
    <source>
        <dbReference type="ARBA" id="ARBA00023145"/>
    </source>
</evidence>
<keyword evidence="10" id="KW-0443">Lipid metabolism</keyword>
<keyword evidence="7" id="KW-0378">Hydrolase</keyword>
<comment type="similarity">
    <text evidence="4">Belongs to the phospholipase A2 family. Group III subfamily.</text>
</comment>
<feature type="domain" description="Phospholipase A2-like central" evidence="13">
    <location>
        <begin position="107"/>
        <end position="207"/>
    </location>
</feature>
<evidence type="ECO:0000256" key="12">
    <source>
        <dbReference type="SAM" id="SignalP"/>
    </source>
</evidence>
<dbReference type="GO" id="GO:0050482">
    <property type="term" value="P:arachidonate secretion"/>
    <property type="evidence" value="ECO:0007669"/>
    <property type="project" value="InterPro"/>
</dbReference>
<feature type="signal peptide" evidence="12">
    <location>
        <begin position="1"/>
        <end position="18"/>
    </location>
</feature>
<evidence type="ECO:0000256" key="9">
    <source>
        <dbReference type="ARBA" id="ARBA00022963"/>
    </source>
</evidence>
<comment type="cofactor">
    <cofactor evidence="2">
        <name>Ca(2+)</name>
        <dbReference type="ChEBI" id="CHEBI:29108"/>
    </cofactor>
</comment>
<evidence type="ECO:0000256" key="1">
    <source>
        <dbReference type="ARBA" id="ARBA00001604"/>
    </source>
</evidence>
<dbReference type="GO" id="GO:0046872">
    <property type="term" value="F:metal ion binding"/>
    <property type="evidence" value="ECO:0007669"/>
    <property type="project" value="UniProtKB-KW"/>
</dbReference>
<proteinExistence type="inferred from homology"/>